<dbReference type="EMBL" id="JACRTI010000075">
    <property type="protein sequence ID" value="MBC8603706.1"/>
    <property type="molecule type" value="Genomic_DNA"/>
</dbReference>
<dbReference type="InterPro" id="IPR007627">
    <property type="entry name" value="RNA_pol_sigma70_r2"/>
</dbReference>
<evidence type="ECO:0000313" key="7">
    <source>
        <dbReference type="EMBL" id="MBC8603706.1"/>
    </source>
</evidence>
<dbReference type="PANTHER" id="PTHR43133:SF46">
    <property type="entry name" value="RNA POLYMERASE SIGMA-70 FACTOR ECF SUBFAMILY"/>
    <property type="match status" value="1"/>
</dbReference>
<dbReference type="GO" id="GO:0006352">
    <property type="term" value="P:DNA-templated transcription initiation"/>
    <property type="evidence" value="ECO:0007669"/>
    <property type="project" value="InterPro"/>
</dbReference>
<dbReference type="Gene3D" id="1.10.1740.10">
    <property type="match status" value="1"/>
</dbReference>
<keyword evidence="10" id="KW-1185">Reference proteome</keyword>
<dbReference type="InterPro" id="IPR036388">
    <property type="entry name" value="WH-like_DNA-bd_sf"/>
</dbReference>
<dbReference type="InterPro" id="IPR014327">
    <property type="entry name" value="RNA_pol_sigma70_bacteroid"/>
</dbReference>
<dbReference type="GO" id="GO:0016987">
    <property type="term" value="F:sigma factor activity"/>
    <property type="evidence" value="ECO:0007669"/>
    <property type="project" value="UniProtKB-KW"/>
</dbReference>
<evidence type="ECO:0000259" key="6">
    <source>
        <dbReference type="Pfam" id="PF08281"/>
    </source>
</evidence>
<dbReference type="InterPro" id="IPR013249">
    <property type="entry name" value="RNA_pol_sigma70_r4_t2"/>
</dbReference>
<feature type="domain" description="RNA polymerase sigma-70 region 2" evidence="5">
    <location>
        <begin position="25"/>
        <end position="89"/>
    </location>
</feature>
<dbReference type="EMBL" id="QREV01000075">
    <property type="protein sequence ID" value="RDU47548.1"/>
    <property type="molecule type" value="Genomic_DNA"/>
</dbReference>
<dbReference type="InterPro" id="IPR013324">
    <property type="entry name" value="RNA_pol_sigma_r3/r4-like"/>
</dbReference>
<reference evidence="7 10" key="2">
    <citation type="submission" date="2020-08" db="EMBL/GenBank/DDBJ databases">
        <title>Genome public.</title>
        <authorList>
            <person name="Liu C."/>
            <person name="Sun Q."/>
        </authorList>
    </citation>
    <scope>NUCLEOTIDE SEQUENCE [LARGE SCALE GENOMIC DNA]</scope>
    <source>
        <strain evidence="7 10">426_9</strain>
    </source>
</reference>
<feature type="domain" description="RNA polymerase sigma factor 70 region 4 type 2" evidence="6">
    <location>
        <begin position="127"/>
        <end position="176"/>
    </location>
</feature>
<dbReference type="NCBIfam" id="TIGR02985">
    <property type="entry name" value="Sig70_bacteroi1"/>
    <property type="match status" value="1"/>
</dbReference>
<protein>
    <submittedName>
        <fullName evidence="8">RNA polymerase sigma-70 factor</fullName>
    </submittedName>
</protein>
<evidence type="ECO:0000256" key="1">
    <source>
        <dbReference type="ARBA" id="ARBA00010641"/>
    </source>
</evidence>
<dbReference type="SUPFAM" id="SSF88946">
    <property type="entry name" value="Sigma2 domain of RNA polymerase sigma factors"/>
    <property type="match status" value="1"/>
</dbReference>
<dbReference type="Proteomes" id="UP000629596">
    <property type="component" value="Unassembled WGS sequence"/>
</dbReference>
<accession>A0A3D8H9D6</accession>
<evidence type="ECO:0000259" key="5">
    <source>
        <dbReference type="Pfam" id="PF04542"/>
    </source>
</evidence>
<evidence type="ECO:0000256" key="2">
    <source>
        <dbReference type="ARBA" id="ARBA00023015"/>
    </source>
</evidence>
<proteinExistence type="inferred from homology"/>
<dbReference type="NCBIfam" id="TIGR02937">
    <property type="entry name" value="sigma70-ECF"/>
    <property type="match status" value="1"/>
</dbReference>
<evidence type="ECO:0000256" key="3">
    <source>
        <dbReference type="ARBA" id="ARBA00023082"/>
    </source>
</evidence>
<dbReference type="Pfam" id="PF08281">
    <property type="entry name" value="Sigma70_r4_2"/>
    <property type="match status" value="1"/>
</dbReference>
<dbReference type="PANTHER" id="PTHR43133">
    <property type="entry name" value="RNA POLYMERASE ECF-TYPE SIGMA FACTO"/>
    <property type="match status" value="1"/>
</dbReference>
<dbReference type="SUPFAM" id="SSF88659">
    <property type="entry name" value="Sigma3 and sigma4 domains of RNA polymerase sigma factors"/>
    <property type="match status" value="1"/>
</dbReference>
<dbReference type="RefSeq" id="WP_115501205.1">
    <property type="nucleotide sequence ID" value="NZ_JACRTI010000075.1"/>
</dbReference>
<dbReference type="Pfam" id="PF04542">
    <property type="entry name" value="Sigma70_r2"/>
    <property type="match status" value="1"/>
</dbReference>
<keyword evidence="4" id="KW-0804">Transcription</keyword>
<keyword evidence="2" id="KW-0805">Transcription regulation</keyword>
<comment type="similarity">
    <text evidence="1">Belongs to the sigma-70 factor family. ECF subfamily.</text>
</comment>
<evidence type="ECO:0000256" key="4">
    <source>
        <dbReference type="ARBA" id="ARBA00023163"/>
    </source>
</evidence>
<evidence type="ECO:0000313" key="10">
    <source>
        <dbReference type="Proteomes" id="UP000629596"/>
    </source>
</evidence>
<dbReference type="AlphaFoldDB" id="A0A3D8H9D6"/>
<evidence type="ECO:0000313" key="9">
    <source>
        <dbReference type="Proteomes" id="UP000256321"/>
    </source>
</evidence>
<evidence type="ECO:0000313" key="8">
    <source>
        <dbReference type="EMBL" id="RDU47548.1"/>
    </source>
</evidence>
<keyword evidence="3" id="KW-0731">Sigma factor</keyword>
<dbReference type="GO" id="GO:0003677">
    <property type="term" value="F:DNA binding"/>
    <property type="evidence" value="ECO:0007669"/>
    <property type="project" value="InterPro"/>
</dbReference>
<organism evidence="8 9">
    <name type="scientific">Parabacteroides acidifaciens</name>
    <dbReference type="NCBI Taxonomy" id="2290935"/>
    <lineage>
        <taxon>Bacteria</taxon>
        <taxon>Pseudomonadati</taxon>
        <taxon>Bacteroidota</taxon>
        <taxon>Bacteroidia</taxon>
        <taxon>Bacteroidales</taxon>
        <taxon>Tannerellaceae</taxon>
        <taxon>Parabacteroides</taxon>
    </lineage>
</organism>
<gene>
    <name evidence="8" type="ORF">DWU89_18990</name>
    <name evidence="7" type="ORF">H8784_18520</name>
</gene>
<name>A0A3D8H9D6_9BACT</name>
<reference evidence="8 9" key="1">
    <citation type="submission" date="2018-07" db="EMBL/GenBank/DDBJ databases">
        <title>Parabacteroides acidifaciens nov. sp., isolated from human feces.</title>
        <authorList>
            <person name="Wang Y.J."/>
        </authorList>
    </citation>
    <scope>NUCLEOTIDE SEQUENCE [LARGE SCALE GENOMIC DNA]</scope>
    <source>
        <strain evidence="8 9">426-9</strain>
    </source>
</reference>
<comment type="caution">
    <text evidence="8">The sequence shown here is derived from an EMBL/GenBank/DDBJ whole genome shotgun (WGS) entry which is preliminary data.</text>
</comment>
<dbReference type="InterPro" id="IPR039425">
    <property type="entry name" value="RNA_pol_sigma-70-like"/>
</dbReference>
<dbReference type="Gene3D" id="1.10.10.10">
    <property type="entry name" value="Winged helix-like DNA-binding domain superfamily/Winged helix DNA-binding domain"/>
    <property type="match status" value="1"/>
</dbReference>
<dbReference type="InterPro" id="IPR014284">
    <property type="entry name" value="RNA_pol_sigma-70_dom"/>
</dbReference>
<dbReference type="InterPro" id="IPR013325">
    <property type="entry name" value="RNA_pol_sigma_r2"/>
</dbReference>
<sequence>MKRREENSLKTPRSRVVDMSLFGQLFNTYFQALTTYAYRFVNDWQAAEDITQDVFMALWVKKEEIDFDEPIKPYLYRAIYNRSINYLNSALMQKRIEGADTIDELINHEILSYNQHDTLLLKEITNEIDSFVETLPPQCRKVYKMSREENLRNKEIAARLEISEKAVEKHISKALSEIRNHLVRLDILSMLVCLIGKSM</sequence>
<dbReference type="Proteomes" id="UP000256321">
    <property type="component" value="Unassembled WGS sequence"/>
</dbReference>